<dbReference type="PROSITE" id="PS51257">
    <property type="entry name" value="PROKAR_LIPOPROTEIN"/>
    <property type="match status" value="1"/>
</dbReference>
<proteinExistence type="predicted"/>
<gene>
    <name evidence="2" type="ORF">HDF22_000871</name>
</gene>
<feature type="signal peptide" evidence="1">
    <location>
        <begin position="1"/>
        <end position="25"/>
    </location>
</feature>
<name>A0A841JB01_9SPHI</name>
<dbReference type="EMBL" id="JACHCA010000002">
    <property type="protein sequence ID" value="MBB6126766.1"/>
    <property type="molecule type" value="Genomic_DNA"/>
</dbReference>
<evidence type="ECO:0000313" key="3">
    <source>
        <dbReference type="Proteomes" id="UP000548326"/>
    </source>
</evidence>
<feature type="chain" id="PRO_5032272527" description="Collagen triple helix repeat-containing protein" evidence="1">
    <location>
        <begin position="26"/>
        <end position="308"/>
    </location>
</feature>
<reference evidence="2 3" key="1">
    <citation type="submission" date="2020-08" db="EMBL/GenBank/DDBJ databases">
        <title>Genomic Encyclopedia of Type Strains, Phase IV (KMG-V): Genome sequencing to study the core and pangenomes of soil and plant-associated prokaryotes.</title>
        <authorList>
            <person name="Whitman W."/>
        </authorList>
    </citation>
    <scope>NUCLEOTIDE SEQUENCE [LARGE SCALE GENOMIC DNA]</scope>
    <source>
        <strain evidence="2 3">MP601</strain>
    </source>
</reference>
<dbReference type="RefSeq" id="WP_183585872.1">
    <property type="nucleotide sequence ID" value="NZ_JACHCA010000002.1"/>
</dbReference>
<evidence type="ECO:0008006" key="4">
    <source>
        <dbReference type="Google" id="ProtNLM"/>
    </source>
</evidence>
<dbReference type="AlphaFoldDB" id="A0A841JB01"/>
<organism evidence="2 3">
    <name type="scientific">Mucilaginibacter lappiensis</name>
    <dbReference type="NCBI Taxonomy" id="354630"/>
    <lineage>
        <taxon>Bacteria</taxon>
        <taxon>Pseudomonadati</taxon>
        <taxon>Bacteroidota</taxon>
        <taxon>Sphingobacteriia</taxon>
        <taxon>Sphingobacteriales</taxon>
        <taxon>Sphingobacteriaceae</taxon>
        <taxon>Mucilaginibacter</taxon>
    </lineage>
</organism>
<sequence length="308" mass="31607">MKKFNYLFMLLALVMLIAASCGKNGAVGPAGSQGATGAQGAVGPAGPPGANGQNGSVIYSGTTIPAATIGAVGDFYLNISTGLLYGPKIATGWGTGFSLQGPAGAAGAPGNKILSGTGAPASSLGSNGDYYLDAVNYLLYGPKTDGGWGAPVSFKGATGAQGPPGTANVMYTDWFTPTTYVKDTIFGSYGFYHDISIPAITQNVLDKGTVIAFAKLNGYVSSIWPTNQVGQLPIVITYMDGANANIDTWSDIVSLGKVRVKLVSSLNAYGGISNAHQFRFVIIPGGVSIPGTLSYTTLQRYLRIPEGH</sequence>
<protein>
    <recommendedName>
        <fullName evidence="4">Collagen triple helix repeat-containing protein</fullName>
    </recommendedName>
</protein>
<accession>A0A841JB01</accession>
<comment type="caution">
    <text evidence="2">The sequence shown here is derived from an EMBL/GenBank/DDBJ whole genome shotgun (WGS) entry which is preliminary data.</text>
</comment>
<keyword evidence="1" id="KW-0732">Signal</keyword>
<dbReference type="Proteomes" id="UP000548326">
    <property type="component" value="Unassembled WGS sequence"/>
</dbReference>
<evidence type="ECO:0000313" key="2">
    <source>
        <dbReference type="EMBL" id="MBB6126766.1"/>
    </source>
</evidence>
<evidence type="ECO:0000256" key="1">
    <source>
        <dbReference type="SAM" id="SignalP"/>
    </source>
</evidence>